<dbReference type="Gene3D" id="3.40.50.10840">
    <property type="entry name" value="Putative sugar-binding, N-terminal domain"/>
    <property type="match status" value="1"/>
</dbReference>
<evidence type="ECO:0000313" key="10">
    <source>
        <dbReference type="EMBL" id="PHJ28182.1"/>
    </source>
</evidence>
<protein>
    <submittedName>
        <fullName evidence="9">Four-carbon acid sugar kinase family protein</fullName>
    </submittedName>
</protein>
<dbReference type="InterPro" id="IPR010737">
    <property type="entry name" value="4-carb_acid_sugar_kinase_N"/>
</dbReference>
<dbReference type="InterPro" id="IPR042213">
    <property type="entry name" value="NBD_C_sf"/>
</dbReference>
<dbReference type="InterPro" id="IPR037051">
    <property type="entry name" value="4-carb_acid_sugar_kinase_N_sf"/>
</dbReference>
<dbReference type="RefSeq" id="WP_002531201.1">
    <property type="nucleotide sequence ID" value="NZ_CAJTKC010000002.1"/>
</dbReference>
<evidence type="ECO:0000259" key="7">
    <source>
        <dbReference type="Pfam" id="PF07005"/>
    </source>
</evidence>
<evidence type="ECO:0000256" key="3">
    <source>
        <dbReference type="ARBA" id="ARBA00022741"/>
    </source>
</evidence>
<dbReference type="Gene3D" id="3.40.980.20">
    <property type="entry name" value="Four-carbon acid sugar kinase, nucleotide binding domain"/>
    <property type="match status" value="1"/>
</dbReference>
<sequence length="423" mass="44597">MSEILVIGDDLTGTNATASAYARDGLRAVTMLDPTAPVDLDDSIQVIACSTGSRHMTPARAAQTVDAIVRNFGYDVRAIVKRFDTTLRGNIGAEIEATLTATRAMHPERRICGLVVPGFPAAHRTTVGGYQLLDGEPILMGPASRDPFTPVRHSGVAGIIHEQTQLTTTNIGLDVVMGDTSTLADRLTRAAQDAELVIVDSVTDDDQQRIATAASALESDERSWVVFESGPFGATYAHALGIRPHVDRANPILALIGSPTELTKLQSDRLESQSGVDLITVDDPASDVSQLLSRLRASAEIGKTVIGIRTTSRDGSAPDPLHASQMLALIIDLAVECADSMQFDGIYASGGDVAFAVLDALGARGYEVENEVVPLAVSGKLVGGPHDGLGFATKGGLVGDADAAVECINQLRSRIRQSEPRIV</sequence>
<evidence type="ECO:0000259" key="8">
    <source>
        <dbReference type="Pfam" id="PF17042"/>
    </source>
</evidence>
<dbReference type="GO" id="GO:0016301">
    <property type="term" value="F:kinase activity"/>
    <property type="evidence" value="ECO:0007669"/>
    <property type="project" value="UniProtKB-KW"/>
</dbReference>
<accession>A0AA44U5X7</accession>
<feature type="domain" description="Four-carbon acid sugar kinase N-terminal" evidence="7">
    <location>
        <begin position="4"/>
        <end position="234"/>
    </location>
</feature>
<dbReference type="Pfam" id="PF17042">
    <property type="entry name" value="NBD_C"/>
    <property type="match status" value="1"/>
</dbReference>
<dbReference type="Proteomes" id="UP000256621">
    <property type="component" value="Chromosome"/>
</dbReference>
<evidence type="ECO:0000313" key="9">
    <source>
        <dbReference type="EMBL" id="AXM06798.1"/>
    </source>
</evidence>
<keyword evidence="6" id="KW-0119">Carbohydrate metabolism</keyword>
<dbReference type="AlphaFoldDB" id="A0AA44U5X7"/>
<reference evidence="10 11" key="1">
    <citation type="submission" date="2017-02" db="EMBL/GenBank/DDBJ databases">
        <title>Prevalence of linear plasmids in Propionibacterium acnes isolates obtained from cancerous prostatic tissue.</title>
        <authorList>
            <person name="Davidsson S."/>
            <person name="Bruggemann H."/>
        </authorList>
    </citation>
    <scope>NUCLEOTIDE SEQUENCE [LARGE SCALE GENOMIC DNA]</scope>
    <source>
        <strain evidence="10 11">09-9</strain>
    </source>
</reference>
<dbReference type="GO" id="GO:0005524">
    <property type="term" value="F:ATP binding"/>
    <property type="evidence" value="ECO:0007669"/>
    <property type="project" value="UniProtKB-KW"/>
</dbReference>
<keyword evidence="3" id="KW-0547">Nucleotide-binding</keyword>
<dbReference type="Pfam" id="PF07005">
    <property type="entry name" value="SBD_N"/>
    <property type="match status" value="1"/>
</dbReference>
<gene>
    <name evidence="10" type="ORF">APS60_01575</name>
    <name evidence="9" type="ORF">DXN06_06320</name>
</gene>
<dbReference type="Proteomes" id="UP000223982">
    <property type="component" value="Unassembled WGS sequence"/>
</dbReference>
<evidence type="ECO:0000256" key="4">
    <source>
        <dbReference type="ARBA" id="ARBA00022777"/>
    </source>
</evidence>
<evidence type="ECO:0000256" key="6">
    <source>
        <dbReference type="ARBA" id="ARBA00023277"/>
    </source>
</evidence>
<evidence type="ECO:0000256" key="1">
    <source>
        <dbReference type="ARBA" id="ARBA00005715"/>
    </source>
</evidence>
<comment type="similarity">
    <text evidence="1">Belongs to the four-carbon acid sugar kinase family.</text>
</comment>
<evidence type="ECO:0000256" key="2">
    <source>
        <dbReference type="ARBA" id="ARBA00022679"/>
    </source>
</evidence>
<keyword evidence="5" id="KW-0067">ATP-binding</keyword>
<evidence type="ECO:0000256" key="5">
    <source>
        <dbReference type="ARBA" id="ARBA00022840"/>
    </source>
</evidence>
<feature type="domain" description="Four-carbon acid sugar kinase nucleotide binding" evidence="8">
    <location>
        <begin position="253"/>
        <end position="403"/>
    </location>
</feature>
<reference evidence="9 12" key="2">
    <citation type="submission" date="2018-08" db="EMBL/GenBank/DDBJ databases">
        <title>Genome sequencing of Cutibacterium acnes KCOM 1315.</title>
        <authorList>
            <person name="Kook J.-K."/>
            <person name="Park S.-N."/>
            <person name="Lim Y.K."/>
        </authorList>
    </citation>
    <scope>NUCLEOTIDE SEQUENCE [LARGE SCALE GENOMIC DNA]</scope>
    <source>
        <strain evidence="9 12">KCOM 1315</strain>
    </source>
</reference>
<dbReference type="EMBL" id="LKVB01000002">
    <property type="protein sequence ID" value="PHJ28182.1"/>
    <property type="molecule type" value="Genomic_DNA"/>
</dbReference>
<organism evidence="10 11">
    <name type="scientific">Cutibacterium acnes</name>
    <name type="common">Propionibacterium acnes</name>
    <dbReference type="NCBI Taxonomy" id="1747"/>
    <lineage>
        <taxon>Bacteria</taxon>
        <taxon>Bacillati</taxon>
        <taxon>Actinomycetota</taxon>
        <taxon>Actinomycetes</taxon>
        <taxon>Propionibacteriales</taxon>
        <taxon>Propionibacteriaceae</taxon>
        <taxon>Cutibacterium</taxon>
    </lineage>
</organism>
<evidence type="ECO:0000313" key="11">
    <source>
        <dbReference type="Proteomes" id="UP000223982"/>
    </source>
</evidence>
<proteinExistence type="inferred from homology"/>
<keyword evidence="2" id="KW-0808">Transferase</keyword>
<dbReference type="SUPFAM" id="SSF142764">
    <property type="entry name" value="YgbK-like"/>
    <property type="match status" value="1"/>
</dbReference>
<keyword evidence="4 9" id="KW-0418">Kinase</keyword>
<dbReference type="EMBL" id="CP031442">
    <property type="protein sequence ID" value="AXM06798.1"/>
    <property type="molecule type" value="Genomic_DNA"/>
</dbReference>
<evidence type="ECO:0000313" key="12">
    <source>
        <dbReference type="Proteomes" id="UP000256621"/>
    </source>
</evidence>
<name>A0AA44U5X7_CUTAC</name>
<dbReference type="InterPro" id="IPR031475">
    <property type="entry name" value="NBD_C"/>
</dbReference>